<accession>A0AAD7WFF2</accession>
<feature type="region of interest" description="Disordered" evidence="1">
    <location>
        <begin position="132"/>
        <end position="208"/>
    </location>
</feature>
<evidence type="ECO:0000313" key="3">
    <source>
        <dbReference type="Proteomes" id="UP001221898"/>
    </source>
</evidence>
<dbReference type="Proteomes" id="UP001221898">
    <property type="component" value="Unassembled WGS sequence"/>
</dbReference>
<organism evidence="2 3">
    <name type="scientific">Aldrovandia affinis</name>
    <dbReference type="NCBI Taxonomy" id="143900"/>
    <lineage>
        <taxon>Eukaryota</taxon>
        <taxon>Metazoa</taxon>
        <taxon>Chordata</taxon>
        <taxon>Craniata</taxon>
        <taxon>Vertebrata</taxon>
        <taxon>Euteleostomi</taxon>
        <taxon>Actinopterygii</taxon>
        <taxon>Neopterygii</taxon>
        <taxon>Teleostei</taxon>
        <taxon>Notacanthiformes</taxon>
        <taxon>Halosauridae</taxon>
        <taxon>Aldrovandia</taxon>
    </lineage>
</organism>
<proteinExistence type="predicted"/>
<dbReference type="AlphaFoldDB" id="A0AAD7WFF2"/>
<keyword evidence="3" id="KW-1185">Reference proteome</keyword>
<gene>
    <name evidence="2" type="ORF">AAFF_G00039880</name>
</gene>
<name>A0AAD7WFF2_9TELE</name>
<reference evidence="2" key="1">
    <citation type="journal article" date="2023" name="Science">
        <title>Genome structures resolve the early diversification of teleost fishes.</title>
        <authorList>
            <person name="Parey E."/>
            <person name="Louis A."/>
            <person name="Montfort J."/>
            <person name="Bouchez O."/>
            <person name="Roques C."/>
            <person name="Iampietro C."/>
            <person name="Lluch J."/>
            <person name="Castinel A."/>
            <person name="Donnadieu C."/>
            <person name="Desvignes T."/>
            <person name="Floi Bucao C."/>
            <person name="Jouanno E."/>
            <person name="Wen M."/>
            <person name="Mejri S."/>
            <person name="Dirks R."/>
            <person name="Jansen H."/>
            <person name="Henkel C."/>
            <person name="Chen W.J."/>
            <person name="Zahm M."/>
            <person name="Cabau C."/>
            <person name="Klopp C."/>
            <person name="Thompson A.W."/>
            <person name="Robinson-Rechavi M."/>
            <person name="Braasch I."/>
            <person name="Lecointre G."/>
            <person name="Bobe J."/>
            <person name="Postlethwait J.H."/>
            <person name="Berthelot C."/>
            <person name="Roest Crollius H."/>
            <person name="Guiguen Y."/>
        </authorList>
    </citation>
    <scope>NUCLEOTIDE SEQUENCE</scope>
    <source>
        <strain evidence="2">NC1722</strain>
    </source>
</reference>
<dbReference type="EMBL" id="JAINUG010000120">
    <property type="protein sequence ID" value="KAJ8395037.1"/>
    <property type="molecule type" value="Genomic_DNA"/>
</dbReference>
<evidence type="ECO:0000313" key="2">
    <source>
        <dbReference type="EMBL" id="KAJ8395037.1"/>
    </source>
</evidence>
<feature type="region of interest" description="Disordered" evidence="1">
    <location>
        <begin position="63"/>
        <end position="91"/>
    </location>
</feature>
<feature type="compositionally biased region" description="Pro residues" evidence="1">
    <location>
        <begin position="69"/>
        <end position="80"/>
    </location>
</feature>
<feature type="region of interest" description="Disordered" evidence="1">
    <location>
        <begin position="223"/>
        <end position="248"/>
    </location>
</feature>
<comment type="caution">
    <text evidence="2">The sequence shown here is derived from an EMBL/GenBank/DDBJ whole genome shotgun (WGS) entry which is preliminary data.</text>
</comment>
<sequence length="248" mass="26193">MGEGAVGISGAIMQSPAGVRRTRRYSSGLPLGGSGLRQCWPVPDHREHGADIAPEILVPKGLINMPGPWRSPNPKPPPTLSPNESGHGSMSNWLGPRWDSLPARCPVASMFITVITSDNWFRGKGAGAGVWRGARGPLDPRQSRAKAKRPCEAQTGNRCGLTGGGEGDDRRTAYGMNSATGAGRHTGGTGALRHTAVNRPVPALLGRRGKPAERQLCLKRSVWGSPLREPRHAKGAMTPHPGGNALPQ</sequence>
<protein>
    <submittedName>
        <fullName evidence="2">Uncharacterized protein</fullName>
    </submittedName>
</protein>
<evidence type="ECO:0000256" key="1">
    <source>
        <dbReference type="SAM" id="MobiDB-lite"/>
    </source>
</evidence>